<dbReference type="SUPFAM" id="SSF52540">
    <property type="entry name" value="P-loop containing nucleoside triphosphate hydrolases"/>
    <property type="match status" value="1"/>
</dbReference>
<keyword evidence="6 7" id="KW-0238">DNA-binding</keyword>
<dbReference type="GO" id="GO:0006260">
    <property type="term" value="P:DNA replication"/>
    <property type="evidence" value="ECO:0007669"/>
    <property type="project" value="InterPro"/>
</dbReference>
<dbReference type="InterPro" id="IPR001208">
    <property type="entry name" value="MCM_dom"/>
</dbReference>
<dbReference type="GO" id="GO:0005524">
    <property type="term" value="F:ATP binding"/>
    <property type="evidence" value="ECO:0007669"/>
    <property type="project" value="UniProtKB-KW"/>
</dbReference>
<dbReference type="PANTHER" id="PTHR11630:SF48">
    <property type="entry name" value="DNA HELICASE MCM9"/>
    <property type="match status" value="1"/>
</dbReference>
<keyword evidence="4 10" id="KW-0347">Helicase</keyword>
<evidence type="ECO:0000313" key="10">
    <source>
        <dbReference type="RefSeq" id="XP_028149236.1"/>
    </source>
</evidence>
<sequence length="780" mass="87142">MIKQPTHCKNPEGCPGTNLVHFGDIDSENCKDYQEIKIQEQVKKLGLGSVPSTMWVTLEDDLVDCCQPGDDVTICGILKKRYGEFCVGKRTEVDLVFKANHIQVDSHSFVHISNPESDNIFNNFWEQYKDDPLEGRDVILKSICPEIYGLYPVKLAMATVLAGGCSIEDTTATGVRTRSEAHLLLVGDPGTGKSQLLRFASKVVPRAVLTTGIGSTAAGLTVTAKMEQGEWHLEAGALVMADGGICCIDEFNSMKEHDRTTIHEAMEQQTISVAKASMVCKLNTRCSILAACNPKGNIDPTQTMSMNIALPSPLLSRFDLVMLLRDTVNQEWDELVIDYILNGGNISNLTSSSIWPVKNLQAYFKRIKKLQPKLTEDAELILSTYYNIQRRLDSRNKARTTVRLLESLVRISQGHARVMNHEKVQVIDSIYAIFLIDISMDLESSVLNLKTSANSVFPENPKIVYKNLLESILNKLQLENILEKELKVLNITKEQQIQSRFFANQGDNISERTSLDSSKRPSTFKFSSRKSPNDKNESSKVTTYKDGDARRQTVDNEEELVRKSSKTVMDEVTAVDKEVPKHSDLNKSELGFEGGDKTRPKPKKTSPGSLAKFKFVPKKARVDNKATTVTDSCKPFADGSKNAPIEANMTPVKDFPNKTIETSRENSKNSVSNVQSSKKGQTSRIDINNEKNIKKKLPKSKSSSIFDSNDPICFDDILEDKPDSSKKKTSKFAPKKLRNSRIPFKKEPSNSIENEWDMLKFMPGVNDGFNIDLDIDYGII</sequence>
<dbReference type="GO" id="GO:0003697">
    <property type="term" value="F:single-stranded DNA binding"/>
    <property type="evidence" value="ECO:0007669"/>
    <property type="project" value="TreeGrafter"/>
</dbReference>
<dbReference type="InterPro" id="IPR033762">
    <property type="entry name" value="MCM_OB"/>
</dbReference>
<evidence type="ECO:0000256" key="7">
    <source>
        <dbReference type="RuleBase" id="RU004070"/>
    </source>
</evidence>
<feature type="region of interest" description="Disordered" evidence="8">
    <location>
        <begin position="511"/>
        <end position="609"/>
    </location>
</feature>
<dbReference type="RefSeq" id="XP_028149236.1">
    <property type="nucleotide sequence ID" value="XM_028293435.1"/>
</dbReference>
<dbReference type="GO" id="GO:0000724">
    <property type="term" value="P:double-strand break repair via homologous recombination"/>
    <property type="evidence" value="ECO:0007669"/>
    <property type="project" value="TreeGrafter"/>
</dbReference>
<dbReference type="Pfam" id="PF17207">
    <property type="entry name" value="MCM_OB"/>
    <property type="match status" value="1"/>
</dbReference>
<dbReference type="InterPro" id="IPR012340">
    <property type="entry name" value="NA-bd_OB-fold"/>
</dbReference>
<dbReference type="FunFam" id="3.40.50.300:FF:000671">
    <property type="entry name" value="DNA helicase MCM9 isoform X1"/>
    <property type="match status" value="1"/>
</dbReference>
<dbReference type="GO" id="GO:0005634">
    <property type="term" value="C:nucleus"/>
    <property type="evidence" value="ECO:0007669"/>
    <property type="project" value="UniProtKB-SubCell"/>
</dbReference>
<feature type="domain" description="MCM C-terminal AAA(+) ATPase" evidence="9">
    <location>
        <begin position="135"/>
        <end position="340"/>
    </location>
</feature>
<evidence type="ECO:0000256" key="6">
    <source>
        <dbReference type="ARBA" id="ARBA00023125"/>
    </source>
</evidence>
<dbReference type="Gene3D" id="3.40.50.300">
    <property type="entry name" value="P-loop containing nucleotide triphosphate hydrolases"/>
    <property type="match status" value="1"/>
</dbReference>
<dbReference type="InParanoid" id="A0A6P7GHD8"/>
<dbReference type="InterPro" id="IPR041562">
    <property type="entry name" value="MCM_lid"/>
</dbReference>
<keyword evidence="5 7" id="KW-0067">ATP-binding</keyword>
<dbReference type="GO" id="GO:0016787">
    <property type="term" value="F:hydrolase activity"/>
    <property type="evidence" value="ECO:0007669"/>
    <property type="project" value="UniProtKB-KW"/>
</dbReference>
<dbReference type="Pfam" id="PF00493">
    <property type="entry name" value="MCM"/>
    <property type="match status" value="1"/>
</dbReference>
<evidence type="ECO:0000256" key="1">
    <source>
        <dbReference type="ARBA" id="ARBA00012551"/>
    </source>
</evidence>
<dbReference type="PRINTS" id="PR01657">
    <property type="entry name" value="MCMFAMILY"/>
</dbReference>
<dbReference type="PROSITE" id="PS00847">
    <property type="entry name" value="MCM_1"/>
    <property type="match status" value="1"/>
</dbReference>
<evidence type="ECO:0000256" key="5">
    <source>
        <dbReference type="ARBA" id="ARBA00022840"/>
    </source>
</evidence>
<proteinExistence type="inferred from homology"/>
<protein>
    <recommendedName>
        <fullName evidence="1">DNA helicase</fullName>
        <ecNumber evidence="1">3.6.4.12</ecNumber>
    </recommendedName>
</protein>
<keyword evidence="3 7" id="KW-0547">Nucleotide-binding</keyword>
<name>A0A6P7GHD8_DIAVI</name>
<feature type="compositionally biased region" description="Basic and acidic residues" evidence="8">
    <location>
        <begin position="574"/>
        <end position="587"/>
    </location>
</feature>
<organism evidence="10">
    <name type="scientific">Diabrotica virgifera virgifera</name>
    <name type="common">western corn rootworm</name>
    <dbReference type="NCBI Taxonomy" id="50390"/>
    <lineage>
        <taxon>Eukaryota</taxon>
        <taxon>Metazoa</taxon>
        <taxon>Ecdysozoa</taxon>
        <taxon>Arthropoda</taxon>
        <taxon>Hexapoda</taxon>
        <taxon>Insecta</taxon>
        <taxon>Pterygota</taxon>
        <taxon>Neoptera</taxon>
        <taxon>Endopterygota</taxon>
        <taxon>Coleoptera</taxon>
        <taxon>Polyphaga</taxon>
        <taxon>Cucujiformia</taxon>
        <taxon>Chrysomeloidea</taxon>
        <taxon>Chrysomelidae</taxon>
        <taxon>Galerucinae</taxon>
        <taxon>Diabroticina</taxon>
        <taxon>Diabroticites</taxon>
        <taxon>Diabrotica</taxon>
    </lineage>
</organism>
<feature type="region of interest" description="Disordered" evidence="8">
    <location>
        <begin position="624"/>
        <end position="703"/>
    </location>
</feature>
<dbReference type="EC" id="3.6.4.12" evidence="1"/>
<dbReference type="SUPFAM" id="SSF50249">
    <property type="entry name" value="Nucleic acid-binding proteins"/>
    <property type="match status" value="1"/>
</dbReference>
<keyword evidence="4 10" id="KW-0378">Hydrolase</keyword>
<evidence type="ECO:0000256" key="3">
    <source>
        <dbReference type="ARBA" id="ARBA00022741"/>
    </source>
</evidence>
<evidence type="ECO:0000259" key="9">
    <source>
        <dbReference type="PROSITE" id="PS50051"/>
    </source>
</evidence>
<keyword evidence="2" id="KW-0235">DNA replication</keyword>
<feature type="compositionally biased region" description="Low complexity" evidence="8">
    <location>
        <begin position="668"/>
        <end position="679"/>
    </location>
</feature>
<dbReference type="InterPro" id="IPR003593">
    <property type="entry name" value="AAA+_ATPase"/>
</dbReference>
<comment type="similarity">
    <text evidence="7">Belongs to the MCM family.</text>
</comment>
<dbReference type="PROSITE" id="PS50051">
    <property type="entry name" value="MCM_2"/>
    <property type="match status" value="1"/>
</dbReference>
<dbReference type="GO" id="GO:0017116">
    <property type="term" value="F:single-stranded DNA helicase activity"/>
    <property type="evidence" value="ECO:0007669"/>
    <property type="project" value="TreeGrafter"/>
</dbReference>
<dbReference type="PANTHER" id="PTHR11630">
    <property type="entry name" value="DNA REPLICATION LICENSING FACTOR MCM FAMILY MEMBER"/>
    <property type="match status" value="1"/>
</dbReference>
<feature type="compositionally biased region" description="Polar residues" evidence="8">
    <location>
        <begin position="520"/>
        <end position="530"/>
    </location>
</feature>
<dbReference type="Pfam" id="PF17855">
    <property type="entry name" value="MCM_lid"/>
    <property type="match status" value="1"/>
</dbReference>
<feature type="compositionally biased region" description="Basic and acidic residues" evidence="8">
    <location>
        <begin position="531"/>
        <end position="562"/>
    </location>
</feature>
<dbReference type="SMART" id="SM00350">
    <property type="entry name" value="MCM"/>
    <property type="match status" value="1"/>
</dbReference>
<evidence type="ECO:0000256" key="4">
    <source>
        <dbReference type="ARBA" id="ARBA00022806"/>
    </source>
</evidence>
<dbReference type="InterPro" id="IPR031327">
    <property type="entry name" value="MCM"/>
</dbReference>
<dbReference type="Gene3D" id="2.40.50.140">
    <property type="entry name" value="Nucleic acid-binding proteins"/>
    <property type="match status" value="1"/>
</dbReference>
<evidence type="ECO:0000256" key="8">
    <source>
        <dbReference type="SAM" id="MobiDB-lite"/>
    </source>
</evidence>
<dbReference type="SMART" id="SM00382">
    <property type="entry name" value="AAA"/>
    <property type="match status" value="1"/>
</dbReference>
<accession>A0A6P7GHD8</accession>
<evidence type="ECO:0000256" key="2">
    <source>
        <dbReference type="ARBA" id="ARBA00022705"/>
    </source>
</evidence>
<gene>
    <name evidence="10" type="primary">LOC114342610</name>
</gene>
<dbReference type="AlphaFoldDB" id="A0A6P7GHD8"/>
<dbReference type="InterPro" id="IPR027417">
    <property type="entry name" value="P-loop_NTPase"/>
</dbReference>
<dbReference type="InterPro" id="IPR018525">
    <property type="entry name" value="MCM_CS"/>
</dbReference>
<reference evidence="10" key="1">
    <citation type="submission" date="2025-08" db="UniProtKB">
        <authorList>
            <consortium name="RefSeq"/>
        </authorList>
    </citation>
    <scope>IDENTIFICATION</scope>
    <source>
        <tissue evidence="10">Whole insect</tissue>
    </source>
</reference>
<dbReference type="GO" id="GO:0042555">
    <property type="term" value="C:MCM complex"/>
    <property type="evidence" value="ECO:0007669"/>
    <property type="project" value="TreeGrafter"/>
</dbReference>